<organism evidence="1 2">
    <name type="scientific">Phialemonium thermophilum</name>
    <dbReference type="NCBI Taxonomy" id="223376"/>
    <lineage>
        <taxon>Eukaryota</taxon>
        <taxon>Fungi</taxon>
        <taxon>Dikarya</taxon>
        <taxon>Ascomycota</taxon>
        <taxon>Pezizomycotina</taxon>
        <taxon>Sordariomycetes</taxon>
        <taxon>Sordariomycetidae</taxon>
        <taxon>Cephalothecales</taxon>
        <taxon>Cephalothecaceae</taxon>
        <taxon>Phialemonium</taxon>
    </lineage>
</organism>
<keyword evidence="2" id="KW-1185">Reference proteome</keyword>
<gene>
    <name evidence="1" type="ORF">VTK73DRAFT_6774</name>
</gene>
<comment type="caution">
    <text evidence="1">The sequence shown here is derived from an EMBL/GenBank/DDBJ whole genome shotgun (WGS) entry which is preliminary data.</text>
</comment>
<evidence type="ECO:0008006" key="3">
    <source>
        <dbReference type="Google" id="ProtNLM"/>
    </source>
</evidence>
<accession>A0ABR3Y871</accession>
<proteinExistence type="predicted"/>
<reference evidence="1 2" key="1">
    <citation type="journal article" date="2024" name="Commun. Biol.">
        <title>Comparative genomic analysis of thermophilic fungi reveals convergent evolutionary adaptations and gene losses.</title>
        <authorList>
            <person name="Steindorff A.S."/>
            <person name="Aguilar-Pontes M.V."/>
            <person name="Robinson A.J."/>
            <person name="Andreopoulos B."/>
            <person name="LaButti K."/>
            <person name="Kuo A."/>
            <person name="Mondo S."/>
            <person name="Riley R."/>
            <person name="Otillar R."/>
            <person name="Haridas S."/>
            <person name="Lipzen A."/>
            <person name="Grimwood J."/>
            <person name="Schmutz J."/>
            <person name="Clum A."/>
            <person name="Reid I.D."/>
            <person name="Moisan M.C."/>
            <person name="Butler G."/>
            <person name="Nguyen T.T.M."/>
            <person name="Dewar K."/>
            <person name="Conant G."/>
            <person name="Drula E."/>
            <person name="Henrissat B."/>
            <person name="Hansel C."/>
            <person name="Singer S."/>
            <person name="Hutchinson M.I."/>
            <person name="de Vries R.P."/>
            <person name="Natvig D.O."/>
            <person name="Powell A.J."/>
            <person name="Tsang A."/>
            <person name="Grigoriev I.V."/>
        </authorList>
    </citation>
    <scope>NUCLEOTIDE SEQUENCE [LARGE SCALE GENOMIC DNA]</scope>
    <source>
        <strain evidence="1 2">ATCC 24622</strain>
    </source>
</reference>
<sequence length="942" mass="106625">MFSARRASLNGVAKGGWLLSNVCLPPNAGLRNRVLLVNWSRGSCRDASQAVHQIEERSVPCSERYSPSLTRRHELESPLPPRQLRSLKYHKFSPSSVLWTCVQRRKSPLSQEQWAALKEIAASQSLRLPVLTAQFLMMRDETLSNTGLLDILKNNGWDKRVSLVKSRGITEDDIAVWAWILTGPTPDARLERFLGTDKHRPIFLLLAVVRQEQTFVNRSFFVALVEYVSRVYCRKSSVEETQSQSLPRQMAMDDRLNMTPDRFIMLLKRLAHHCLRLWPDLLESLARLVVAYISSVESESVGRAGTRSPRKAVAAPQIGYALRCRVFNQALRLLGKPASLNPVANSKYNWEAQKLLLSYSSNLKRQLIFSEASYWVIRSVLLGLEKSRSEEKVAIRSKKTWPPYRQAWDGLDERRRQEDDWSRSVKAGVLAREAGYPETAYDRALSALGGAVLGQSPTVQTRSTEPKLWTGSRASYNIFTMWAAQVKATRTRQEAWKIFESPPQPGLKPNHQVYGEMFEKLVAAEVADPTSAVPGNSREVFPAYDTNLSAVEKARVQPPSVKELYDRMLHSGIRPVGKCLVLLVGNSHSEEVAKQYLLDSPLRSVASALWDPAPDGPSPQDLDQIPLPVFNAYITLLCKVHAEQYLKPGSRDLLLHPDSYIRRAIRLASIRLRGSTREGRTYKAPWHSILRALAMTRTLFVSFNFKQNHVHTLATCLDIFRTAKRLAGLDVVLLELLSFAITRTMSALFAESPYPEFKQLPNKSYRIAASADDMAHIREFARDTLQDAHATLRQTFREIASPQSSDERERGAGLSGTQLRAAQIYLYLQCLGQYGDVEEMASVMKWLIHNLEDDRFLDSARVAGSKEHSCLISILRYFCGFSVTRLPRELMQDFEDEVERLSDERAVPWVWPEPKTAQTDEDVLVAQEVSSQWLAFSQATNS</sequence>
<dbReference type="Proteomes" id="UP001586593">
    <property type="component" value="Unassembled WGS sequence"/>
</dbReference>
<name>A0ABR3Y871_9PEZI</name>
<evidence type="ECO:0000313" key="1">
    <source>
        <dbReference type="EMBL" id="KAL1884105.1"/>
    </source>
</evidence>
<dbReference type="EMBL" id="JAZHXJ010000004">
    <property type="protein sequence ID" value="KAL1884105.1"/>
    <property type="molecule type" value="Genomic_DNA"/>
</dbReference>
<protein>
    <recommendedName>
        <fullName evidence="3">Prefoldin subunit</fullName>
    </recommendedName>
</protein>
<evidence type="ECO:0000313" key="2">
    <source>
        <dbReference type="Proteomes" id="UP001586593"/>
    </source>
</evidence>